<feature type="transmembrane region" description="Helical" evidence="1">
    <location>
        <begin position="981"/>
        <end position="1001"/>
    </location>
</feature>
<dbReference type="EMBL" id="FQXC01000001">
    <property type="protein sequence ID" value="SHG68218.1"/>
    <property type="molecule type" value="Genomic_DNA"/>
</dbReference>
<dbReference type="Proteomes" id="UP000184221">
    <property type="component" value="Unassembled WGS sequence"/>
</dbReference>
<dbReference type="PANTHER" id="PTHR32063">
    <property type="match status" value="1"/>
</dbReference>
<feature type="transmembrane region" description="Helical" evidence="1">
    <location>
        <begin position="905"/>
        <end position="926"/>
    </location>
</feature>
<gene>
    <name evidence="2" type="ORF">SAMN05443551_0272</name>
</gene>
<dbReference type="Gene3D" id="1.20.1640.10">
    <property type="entry name" value="Multidrug efflux transporter AcrB transmembrane domain"/>
    <property type="match status" value="2"/>
</dbReference>
<keyword evidence="1" id="KW-0812">Transmembrane</keyword>
<dbReference type="SUPFAM" id="SSF82693">
    <property type="entry name" value="Multidrug efflux transporter AcrB pore domain, PN1, PN2, PC1 and PC2 subdomains"/>
    <property type="match status" value="2"/>
</dbReference>
<dbReference type="GO" id="GO:0005886">
    <property type="term" value="C:plasma membrane"/>
    <property type="evidence" value="ECO:0007669"/>
    <property type="project" value="TreeGrafter"/>
</dbReference>
<dbReference type="Gene3D" id="3.30.70.1320">
    <property type="entry name" value="Multidrug efflux transporter AcrB pore domain like"/>
    <property type="match status" value="1"/>
</dbReference>
<feature type="transmembrane region" description="Helical" evidence="1">
    <location>
        <begin position="459"/>
        <end position="483"/>
    </location>
</feature>
<feature type="transmembrane region" description="Helical" evidence="1">
    <location>
        <begin position="436"/>
        <end position="453"/>
    </location>
</feature>
<dbReference type="Gene3D" id="3.30.2090.10">
    <property type="entry name" value="Multidrug efflux transporter AcrB TolC docking domain, DN and DC subdomains"/>
    <property type="match status" value="2"/>
</dbReference>
<feature type="transmembrane region" description="Helical" evidence="1">
    <location>
        <begin position="953"/>
        <end position="975"/>
    </location>
</feature>
<organism evidence="2 3">
    <name type="scientific">Marivita hallyeonensis</name>
    <dbReference type="NCBI Taxonomy" id="996342"/>
    <lineage>
        <taxon>Bacteria</taxon>
        <taxon>Pseudomonadati</taxon>
        <taxon>Pseudomonadota</taxon>
        <taxon>Alphaproteobacteria</taxon>
        <taxon>Rhodobacterales</taxon>
        <taxon>Roseobacteraceae</taxon>
        <taxon>Marivita</taxon>
    </lineage>
</organism>
<dbReference type="OrthoDB" id="9798415at2"/>
<sequence length="1024" mass="109808">MTSLTGLGLSRSRVTILVMMLTVAIGLVSYLNFPKREDPAITVRTAIVLAANPGLEQEQLEELVALPLEEVARAIPGVDEVRTQLTNGAAILQVDIADAVPEGDLKRIFDELRDDVAGIANTLPEGTQGPVVNSDFGDVAIATVAITGAGFSLPEIEEAAEDLRDRLYAMDGIAAATLYGTQDEVIELRLDRGRLASINGTLGAVLATLEGQNVRLPAGSVVNGDARVPLETSGDLSSVAEIEGLLVELPDLGLIRLADVVDVRRTLEEPASAPVFQDGAPAIVVAVEMEDGQDITALGPDLRALVERFVADQPIGIEATFSTFQPEIVEASVNGALINMAQTFAVVLAVMLLFLGWREALVIASIVPFAVSFAFAFMGPFGVELQQVSIAAIIISLGLLVDNGLVIVEDMERRIRAGEAREDAALAAGRQYTMPLLIASITTVSAFLPLFLLDGTEGQYGYSLGVVVMLMLTGSFLSALYLLPRLAVWIIPEPSDKEETRGFFDRLADGYSWLVHRVVRAPLVTLALVAATIAGGASQMPRVANQLFPLSERAQMLAYIDLPRGTDIGVTEDVALRLSEWLTEQSEVTGTTTYVGSGGPRFVLSLDPADTDPAAAFMIVNTTDFEASTEVIFRARTHVAAAFPEASIRFKRLAMGGREPGVDVQISGPDADVLMAAALEVRAAFATAPGIVQNRHDWGARQLEGRIEIAQDRLREYGLTSRDVSQALEGFFDGQRISTYREGDEMIPIILRGAPEDRLSYEALANAVIEAEGQVLSLDQFARLVPELEFSTIRRVDQRRMITVSAISEAITAFELLDHVQPTLDALAEELGPAYTVNVAGEVENSAEVRQKLGGGFPAALTVMLLALMVQFNSFRRVGITLLSVPLVIAGVPLALLTFGQPLSFFGTLGLIALSGIIINNAIVLIDQIDIEREKMDRDKAIVEAARKRFRPIVLTSMTTVLGLAPMAIAGGALWEPMATLMMGGLGMASLLALFWVPALYRLFFARTEAAQDTGPKTLQVVAP</sequence>
<dbReference type="Pfam" id="PF00873">
    <property type="entry name" value="ACR_tran"/>
    <property type="match status" value="1"/>
</dbReference>
<dbReference type="STRING" id="996342.SAMN05443551_0272"/>
<proteinExistence type="predicted"/>
<evidence type="ECO:0000256" key="1">
    <source>
        <dbReference type="SAM" id="Phobius"/>
    </source>
</evidence>
<reference evidence="2 3" key="1">
    <citation type="submission" date="2016-11" db="EMBL/GenBank/DDBJ databases">
        <authorList>
            <person name="Jaros S."/>
            <person name="Januszkiewicz K."/>
            <person name="Wedrychowicz H."/>
        </authorList>
    </citation>
    <scope>NUCLEOTIDE SEQUENCE [LARGE SCALE GENOMIC DNA]</scope>
    <source>
        <strain evidence="2 3">DSM 29431</strain>
    </source>
</reference>
<dbReference type="AlphaFoldDB" id="A0A1M5LT36"/>
<protein>
    <submittedName>
        <fullName evidence="2">Multidrug efflux pump subunit AcrB</fullName>
    </submittedName>
</protein>
<feature type="transmembrane region" description="Helical" evidence="1">
    <location>
        <begin position="388"/>
        <end position="408"/>
    </location>
</feature>
<keyword evidence="1" id="KW-0472">Membrane</keyword>
<dbReference type="SUPFAM" id="SSF82866">
    <property type="entry name" value="Multidrug efflux transporter AcrB transmembrane domain"/>
    <property type="match status" value="2"/>
</dbReference>
<dbReference type="InterPro" id="IPR027463">
    <property type="entry name" value="AcrB_DN_DC_subdom"/>
</dbReference>
<dbReference type="GO" id="GO:0042910">
    <property type="term" value="F:xenobiotic transmembrane transporter activity"/>
    <property type="evidence" value="ECO:0007669"/>
    <property type="project" value="TreeGrafter"/>
</dbReference>
<keyword evidence="3" id="KW-1185">Reference proteome</keyword>
<evidence type="ECO:0000313" key="3">
    <source>
        <dbReference type="Proteomes" id="UP000184221"/>
    </source>
</evidence>
<feature type="transmembrane region" description="Helical" evidence="1">
    <location>
        <begin position="853"/>
        <end position="872"/>
    </location>
</feature>
<dbReference type="Gene3D" id="3.30.70.1440">
    <property type="entry name" value="Multidrug efflux transporter AcrB pore domain"/>
    <property type="match status" value="1"/>
</dbReference>
<dbReference type="RefSeq" id="WP_072775739.1">
    <property type="nucleotide sequence ID" value="NZ_FQXC01000001.1"/>
</dbReference>
<feature type="transmembrane region" description="Helical" evidence="1">
    <location>
        <begin position="12"/>
        <end position="33"/>
    </location>
</feature>
<name>A0A1M5LT36_9RHOB</name>
<feature type="transmembrane region" description="Helical" evidence="1">
    <location>
        <begin position="362"/>
        <end position="382"/>
    </location>
</feature>
<dbReference type="PRINTS" id="PR00702">
    <property type="entry name" value="ACRIFLAVINRP"/>
</dbReference>
<accession>A0A1M5LT36</accession>
<dbReference type="InterPro" id="IPR001036">
    <property type="entry name" value="Acrflvin-R"/>
</dbReference>
<dbReference type="SUPFAM" id="SSF82714">
    <property type="entry name" value="Multidrug efflux transporter AcrB TolC docking domain, DN and DC subdomains"/>
    <property type="match status" value="2"/>
</dbReference>
<feature type="transmembrane region" description="Helical" evidence="1">
    <location>
        <begin position="879"/>
        <end position="899"/>
    </location>
</feature>
<keyword evidence="1" id="KW-1133">Transmembrane helix</keyword>
<dbReference type="PANTHER" id="PTHR32063:SF18">
    <property type="entry name" value="CATION EFFLUX SYSTEM PROTEIN"/>
    <property type="match status" value="1"/>
</dbReference>
<evidence type="ECO:0000313" key="2">
    <source>
        <dbReference type="EMBL" id="SHG68218.1"/>
    </source>
</evidence>
<dbReference type="Gene3D" id="3.30.70.1430">
    <property type="entry name" value="Multidrug efflux transporter AcrB pore domain"/>
    <property type="match status" value="2"/>
</dbReference>
<feature type="transmembrane region" description="Helical" evidence="1">
    <location>
        <begin position="336"/>
        <end position="355"/>
    </location>
</feature>